<keyword evidence="4 9" id="KW-0547">Nucleotide-binding</keyword>
<evidence type="ECO:0000313" key="13">
    <source>
        <dbReference type="Proteomes" id="UP000623010"/>
    </source>
</evidence>
<evidence type="ECO:0000256" key="10">
    <source>
        <dbReference type="SAM" id="MobiDB-lite"/>
    </source>
</evidence>
<dbReference type="SUPFAM" id="SSF48452">
    <property type="entry name" value="TPR-like"/>
    <property type="match status" value="1"/>
</dbReference>
<evidence type="ECO:0000256" key="2">
    <source>
        <dbReference type="ARBA" id="ARBA00022527"/>
    </source>
</evidence>
<feature type="binding site" evidence="9">
    <location>
        <position position="174"/>
    </location>
    <ligand>
        <name>ATP</name>
        <dbReference type="ChEBI" id="CHEBI:30616"/>
    </ligand>
</feature>
<name>A0A918VFC3_9ACTN</name>
<dbReference type="EC" id="2.7.11.1" evidence="1"/>
<dbReference type="GO" id="GO:0005524">
    <property type="term" value="F:ATP binding"/>
    <property type="evidence" value="ECO:0007669"/>
    <property type="project" value="UniProtKB-UniRule"/>
</dbReference>
<dbReference type="PANTHER" id="PTHR24363:SF0">
    <property type="entry name" value="SERINE_THREONINE KINASE LIKE DOMAIN CONTAINING 1"/>
    <property type="match status" value="1"/>
</dbReference>
<keyword evidence="2 12" id="KW-0723">Serine/threonine-protein kinase</keyword>
<dbReference type="Pfam" id="PF16919">
    <property type="entry name" value="PknG_rubred"/>
    <property type="match status" value="1"/>
</dbReference>
<evidence type="ECO:0000256" key="3">
    <source>
        <dbReference type="ARBA" id="ARBA00022679"/>
    </source>
</evidence>
<comment type="catalytic activity">
    <reaction evidence="8">
        <text>L-seryl-[protein] + ATP = O-phospho-L-seryl-[protein] + ADP + H(+)</text>
        <dbReference type="Rhea" id="RHEA:17989"/>
        <dbReference type="Rhea" id="RHEA-COMP:9863"/>
        <dbReference type="Rhea" id="RHEA-COMP:11604"/>
        <dbReference type="ChEBI" id="CHEBI:15378"/>
        <dbReference type="ChEBI" id="CHEBI:29999"/>
        <dbReference type="ChEBI" id="CHEBI:30616"/>
        <dbReference type="ChEBI" id="CHEBI:83421"/>
        <dbReference type="ChEBI" id="CHEBI:456216"/>
        <dbReference type="EC" id="2.7.11.1"/>
    </reaction>
</comment>
<evidence type="ECO:0000313" key="12">
    <source>
        <dbReference type="EMBL" id="GGZ94676.1"/>
    </source>
</evidence>
<dbReference type="InterPro" id="IPR031636">
    <property type="entry name" value="PknG_TPR"/>
</dbReference>
<evidence type="ECO:0000256" key="6">
    <source>
        <dbReference type="ARBA" id="ARBA00022840"/>
    </source>
</evidence>
<dbReference type="Pfam" id="PF16918">
    <property type="entry name" value="PknG_TPR"/>
    <property type="match status" value="1"/>
</dbReference>
<dbReference type="Gene3D" id="3.30.200.20">
    <property type="entry name" value="Phosphorylase Kinase, domain 1"/>
    <property type="match status" value="1"/>
</dbReference>
<dbReference type="Pfam" id="PF00069">
    <property type="entry name" value="Pkinase"/>
    <property type="match status" value="1"/>
</dbReference>
<organism evidence="12 13">
    <name type="scientific">Streptomyces echinoruber</name>
    <dbReference type="NCBI Taxonomy" id="68898"/>
    <lineage>
        <taxon>Bacteria</taxon>
        <taxon>Bacillati</taxon>
        <taxon>Actinomycetota</taxon>
        <taxon>Actinomycetes</taxon>
        <taxon>Kitasatosporales</taxon>
        <taxon>Streptomycetaceae</taxon>
        <taxon>Streptomyces</taxon>
    </lineage>
</organism>
<evidence type="ECO:0000259" key="11">
    <source>
        <dbReference type="PROSITE" id="PS50011"/>
    </source>
</evidence>
<dbReference type="InterPro" id="IPR011990">
    <property type="entry name" value="TPR-like_helical_dom_sf"/>
</dbReference>
<evidence type="ECO:0000256" key="5">
    <source>
        <dbReference type="ARBA" id="ARBA00022777"/>
    </source>
</evidence>
<dbReference type="EMBL" id="BMWH01000014">
    <property type="protein sequence ID" value="GGZ94676.1"/>
    <property type="molecule type" value="Genomic_DNA"/>
</dbReference>
<dbReference type="PROSITE" id="PS50011">
    <property type="entry name" value="PROTEIN_KINASE_DOM"/>
    <property type="match status" value="1"/>
</dbReference>
<evidence type="ECO:0000256" key="9">
    <source>
        <dbReference type="PROSITE-ProRule" id="PRU10141"/>
    </source>
</evidence>
<dbReference type="InterPro" id="IPR000719">
    <property type="entry name" value="Prot_kinase_dom"/>
</dbReference>
<dbReference type="InterPro" id="IPR017441">
    <property type="entry name" value="Protein_kinase_ATP_BS"/>
</dbReference>
<dbReference type="InterPro" id="IPR031634">
    <property type="entry name" value="PknG_rubred"/>
</dbReference>
<accession>A0A918VFC3</accession>
<comment type="caution">
    <text evidence="12">The sequence shown here is derived from an EMBL/GenBank/DDBJ whole genome shotgun (WGS) entry which is preliminary data.</text>
</comment>
<evidence type="ECO:0000256" key="4">
    <source>
        <dbReference type="ARBA" id="ARBA00022741"/>
    </source>
</evidence>
<keyword evidence="13" id="KW-1185">Reference proteome</keyword>
<comment type="catalytic activity">
    <reaction evidence="7">
        <text>L-threonyl-[protein] + ATP = O-phospho-L-threonyl-[protein] + ADP + H(+)</text>
        <dbReference type="Rhea" id="RHEA:46608"/>
        <dbReference type="Rhea" id="RHEA-COMP:11060"/>
        <dbReference type="Rhea" id="RHEA-COMP:11605"/>
        <dbReference type="ChEBI" id="CHEBI:15378"/>
        <dbReference type="ChEBI" id="CHEBI:30013"/>
        <dbReference type="ChEBI" id="CHEBI:30616"/>
        <dbReference type="ChEBI" id="CHEBI:61977"/>
        <dbReference type="ChEBI" id="CHEBI:456216"/>
        <dbReference type="EC" id="2.7.11.1"/>
    </reaction>
</comment>
<feature type="region of interest" description="Disordered" evidence="10">
    <location>
        <begin position="689"/>
        <end position="714"/>
    </location>
</feature>
<dbReference type="Gene3D" id="1.10.510.10">
    <property type="entry name" value="Transferase(Phosphotransferase) domain 1"/>
    <property type="match status" value="1"/>
</dbReference>
<keyword evidence="3" id="KW-0808">Transferase</keyword>
<reference evidence="12" key="1">
    <citation type="journal article" date="2014" name="Int. J. Syst. Evol. Microbiol.">
        <title>Complete genome sequence of Corynebacterium casei LMG S-19264T (=DSM 44701T), isolated from a smear-ripened cheese.</title>
        <authorList>
            <consortium name="US DOE Joint Genome Institute (JGI-PGF)"/>
            <person name="Walter F."/>
            <person name="Albersmeier A."/>
            <person name="Kalinowski J."/>
            <person name="Ruckert C."/>
        </authorList>
    </citation>
    <scope>NUCLEOTIDE SEQUENCE</scope>
    <source>
        <strain evidence="12">JCM 5016</strain>
    </source>
</reference>
<dbReference type="InterPro" id="IPR011009">
    <property type="entry name" value="Kinase-like_dom_sf"/>
</dbReference>
<dbReference type="PROSITE" id="PS00107">
    <property type="entry name" value="PROTEIN_KINASE_ATP"/>
    <property type="match status" value="1"/>
</dbReference>
<reference evidence="12" key="2">
    <citation type="submission" date="2020-09" db="EMBL/GenBank/DDBJ databases">
        <authorList>
            <person name="Sun Q."/>
            <person name="Ohkuma M."/>
        </authorList>
    </citation>
    <scope>NUCLEOTIDE SEQUENCE</scope>
    <source>
        <strain evidence="12">JCM 5016</strain>
    </source>
</reference>
<feature type="domain" description="Protein kinase" evidence="11">
    <location>
        <begin position="145"/>
        <end position="404"/>
    </location>
</feature>
<dbReference type="SMART" id="SM00220">
    <property type="entry name" value="S_TKc"/>
    <property type="match status" value="1"/>
</dbReference>
<dbReference type="SUPFAM" id="SSF56112">
    <property type="entry name" value="Protein kinase-like (PK-like)"/>
    <property type="match status" value="1"/>
</dbReference>
<evidence type="ECO:0000256" key="8">
    <source>
        <dbReference type="ARBA" id="ARBA00048679"/>
    </source>
</evidence>
<dbReference type="Gene3D" id="1.25.40.10">
    <property type="entry name" value="Tetratricopeptide repeat domain"/>
    <property type="match status" value="1"/>
</dbReference>
<keyword evidence="6 9" id="KW-0067">ATP-binding</keyword>
<dbReference type="GO" id="GO:0004674">
    <property type="term" value="F:protein serine/threonine kinase activity"/>
    <property type="evidence" value="ECO:0007669"/>
    <property type="project" value="UniProtKB-KW"/>
</dbReference>
<evidence type="ECO:0000256" key="1">
    <source>
        <dbReference type="ARBA" id="ARBA00012513"/>
    </source>
</evidence>
<protein>
    <recommendedName>
        <fullName evidence="1">non-specific serine/threonine protein kinase</fullName>
        <ecNumber evidence="1">2.7.11.1</ecNumber>
    </recommendedName>
</protein>
<proteinExistence type="predicted"/>
<evidence type="ECO:0000256" key="7">
    <source>
        <dbReference type="ARBA" id="ARBA00047899"/>
    </source>
</evidence>
<sequence>MGEAVVTRCNRPDCGRGAIDAEGFCEVCDREPLPPERAAPGTVPGTAPARARQAAGVGVAQVRPDPWYGLDLAGDGPVPEEALRPPAQTAGPVAEEHRFCPNPACGRPVGRGHDGRPGRTVGFCPHCGTRFDFGQIHGLVIAGRYQVERVLGSGAYGAAYLALDRNLETHVVVKALNRSVADTADRERAALVGLRHDSIVRILGYESEGPHLVLEYVPGTPLSARDGDRLENLLGHGVRILQALDYLHARGLLHCDVKPLNIIRFAEEGPDGPLDRVRLIDFGAVRSRRVTGPVVAYTKAYAPPEHDPEHQRPTPGFDLYGLGMTLRELCRDHLKDRTAPGVDSLALLLERATDDRVPRRRFVSARQFGEQLSGVIRQVVAEHRQVTRPSALFGSLTEPLHGGLGTARPPADWVRASWSEKALLTMPAPFSSPRPHEVAAALPAPLADPDDPRVTEAAGSALAESRLAVRRRDVPRAQAALAAAHLPSWHWLHAWYEGLIALAREDPGEATGHFARVRADLPGELIPQLALGLCAELRGDGVVARSHYDAVFGTTPALGAAGFGLARVHLLAGRRDRAVATAERLTQEFRFEREARVAAVRLLVTVPDRPGPAAPTGDDLAQARAALAGLPVDDAAAAALRAEIQYADFLLTGDRLQLSEAVRALGPHAATEREYVALVDLANRLRPAPEWRWPRPGSRTRPSRFRRPSETLSS</sequence>
<keyword evidence="5 12" id="KW-0418">Kinase</keyword>
<dbReference type="RefSeq" id="WP_190058542.1">
    <property type="nucleotide sequence ID" value="NZ_BMWH01000014.1"/>
</dbReference>
<dbReference type="PANTHER" id="PTHR24363">
    <property type="entry name" value="SERINE/THREONINE PROTEIN KINASE"/>
    <property type="match status" value="1"/>
</dbReference>
<dbReference type="CDD" id="cd20335">
    <property type="entry name" value="BRcat_RBR"/>
    <property type="match status" value="1"/>
</dbReference>
<dbReference type="Proteomes" id="UP000623010">
    <property type="component" value="Unassembled WGS sequence"/>
</dbReference>
<gene>
    <name evidence="12" type="ORF">GCM10010389_37070</name>
</gene>
<dbReference type="AlphaFoldDB" id="A0A918VFC3"/>